<protein>
    <submittedName>
        <fullName evidence="1">Uncharacterized protein</fullName>
    </submittedName>
</protein>
<sequence>MYFVLKIDYTPLHVYCQPIVSYLYRDCICFLSENKMEVLYVSKTLKVTSPGQGR</sequence>
<accession>A0A1W1Y8X8</accession>
<dbReference type="EMBL" id="FWXI01000001">
    <property type="protein sequence ID" value="SMC32584.1"/>
    <property type="molecule type" value="Genomic_DNA"/>
</dbReference>
<dbReference type="Proteomes" id="UP000192738">
    <property type="component" value="Unassembled WGS sequence"/>
</dbReference>
<gene>
    <name evidence="1" type="ORF">SAMN04488500_101122</name>
</gene>
<name>A0A1W1Y8X8_9FIRM</name>
<keyword evidence="2" id="KW-1185">Reference proteome</keyword>
<organism evidence="1 2">
    <name type="scientific">Sporomusa malonica</name>
    <dbReference type="NCBI Taxonomy" id="112901"/>
    <lineage>
        <taxon>Bacteria</taxon>
        <taxon>Bacillati</taxon>
        <taxon>Bacillota</taxon>
        <taxon>Negativicutes</taxon>
        <taxon>Selenomonadales</taxon>
        <taxon>Sporomusaceae</taxon>
        <taxon>Sporomusa</taxon>
    </lineage>
</organism>
<reference evidence="1 2" key="1">
    <citation type="submission" date="2017-04" db="EMBL/GenBank/DDBJ databases">
        <authorList>
            <person name="Afonso C.L."/>
            <person name="Miller P.J."/>
            <person name="Scott M.A."/>
            <person name="Spackman E."/>
            <person name="Goraichik I."/>
            <person name="Dimitrov K.M."/>
            <person name="Suarez D.L."/>
            <person name="Swayne D.E."/>
        </authorList>
    </citation>
    <scope>NUCLEOTIDE SEQUENCE [LARGE SCALE GENOMIC DNA]</scope>
    <source>
        <strain evidence="1 2">DSM 5090</strain>
    </source>
</reference>
<dbReference type="AlphaFoldDB" id="A0A1W1Y8X8"/>
<evidence type="ECO:0000313" key="2">
    <source>
        <dbReference type="Proteomes" id="UP000192738"/>
    </source>
</evidence>
<proteinExistence type="predicted"/>
<evidence type="ECO:0000313" key="1">
    <source>
        <dbReference type="EMBL" id="SMC32584.1"/>
    </source>
</evidence>